<gene>
    <name evidence="2" type="ORF">B0J13DRAFT_466218</name>
</gene>
<name>A0A9P9JC61_9HYPO</name>
<protein>
    <submittedName>
        <fullName evidence="2">Uncharacterized protein</fullName>
    </submittedName>
</protein>
<proteinExistence type="predicted"/>
<evidence type="ECO:0000313" key="3">
    <source>
        <dbReference type="Proteomes" id="UP000717696"/>
    </source>
</evidence>
<reference evidence="2" key="1">
    <citation type="journal article" date="2021" name="Nat. Commun.">
        <title>Genetic determinants of endophytism in the Arabidopsis root mycobiome.</title>
        <authorList>
            <person name="Mesny F."/>
            <person name="Miyauchi S."/>
            <person name="Thiergart T."/>
            <person name="Pickel B."/>
            <person name="Atanasova L."/>
            <person name="Karlsson M."/>
            <person name="Huettel B."/>
            <person name="Barry K.W."/>
            <person name="Haridas S."/>
            <person name="Chen C."/>
            <person name="Bauer D."/>
            <person name="Andreopoulos W."/>
            <person name="Pangilinan J."/>
            <person name="LaButti K."/>
            <person name="Riley R."/>
            <person name="Lipzen A."/>
            <person name="Clum A."/>
            <person name="Drula E."/>
            <person name="Henrissat B."/>
            <person name="Kohler A."/>
            <person name="Grigoriev I.V."/>
            <person name="Martin F.M."/>
            <person name="Hacquard S."/>
        </authorList>
    </citation>
    <scope>NUCLEOTIDE SEQUENCE</scope>
    <source>
        <strain evidence="2">MPI-CAGE-AT-0021</strain>
    </source>
</reference>
<feature type="non-terminal residue" evidence="2">
    <location>
        <position position="1"/>
    </location>
</feature>
<keyword evidence="3" id="KW-1185">Reference proteome</keyword>
<dbReference type="EMBL" id="JAGMUU010000002">
    <property type="protein sequence ID" value="KAH7159953.1"/>
    <property type="molecule type" value="Genomic_DNA"/>
</dbReference>
<evidence type="ECO:0000256" key="1">
    <source>
        <dbReference type="SAM" id="MobiDB-lite"/>
    </source>
</evidence>
<dbReference type="AlphaFoldDB" id="A0A9P9JC61"/>
<feature type="region of interest" description="Disordered" evidence="1">
    <location>
        <begin position="57"/>
        <end position="76"/>
    </location>
</feature>
<sequence length="156" mass="17096">SVNSVFTRSPASPSPPRQPSLCLFAALSIEAHSLALSHAHSFALPFCLPQFRRSTHPHTPLPPAPARTTHSPPVQGRRERFRPGLGLRWHDSCVVLQIAASSPQPRRYTKSCFSILHLLFSSLHLGLSRLTSSSLHSPLHPSTANCLPPRQPLSLL</sequence>
<organism evidence="2 3">
    <name type="scientific">Dactylonectria estremocensis</name>
    <dbReference type="NCBI Taxonomy" id="1079267"/>
    <lineage>
        <taxon>Eukaryota</taxon>
        <taxon>Fungi</taxon>
        <taxon>Dikarya</taxon>
        <taxon>Ascomycota</taxon>
        <taxon>Pezizomycotina</taxon>
        <taxon>Sordariomycetes</taxon>
        <taxon>Hypocreomycetidae</taxon>
        <taxon>Hypocreales</taxon>
        <taxon>Nectriaceae</taxon>
        <taxon>Dactylonectria</taxon>
    </lineage>
</organism>
<feature type="non-terminal residue" evidence="2">
    <location>
        <position position="156"/>
    </location>
</feature>
<evidence type="ECO:0000313" key="2">
    <source>
        <dbReference type="EMBL" id="KAH7159953.1"/>
    </source>
</evidence>
<dbReference type="Proteomes" id="UP000717696">
    <property type="component" value="Unassembled WGS sequence"/>
</dbReference>
<comment type="caution">
    <text evidence="2">The sequence shown here is derived from an EMBL/GenBank/DDBJ whole genome shotgun (WGS) entry which is preliminary data.</text>
</comment>
<accession>A0A9P9JC61</accession>